<dbReference type="Proteomes" id="UP000790787">
    <property type="component" value="Chromosome 9"/>
</dbReference>
<keyword evidence="1" id="KW-1185">Reference proteome</keyword>
<protein>
    <submittedName>
        <fullName evidence="2">Uncharacterized protein LOC142163913</fullName>
    </submittedName>
</protein>
<evidence type="ECO:0000313" key="1">
    <source>
        <dbReference type="Proteomes" id="UP000790787"/>
    </source>
</evidence>
<evidence type="ECO:0000313" key="2">
    <source>
        <dbReference type="RefSeq" id="XP_075077166.1"/>
    </source>
</evidence>
<gene>
    <name evidence="2" type="primary">LOC142163913</name>
</gene>
<organism evidence="1 2">
    <name type="scientific">Nicotiana tabacum</name>
    <name type="common">Common tobacco</name>
    <dbReference type="NCBI Taxonomy" id="4097"/>
    <lineage>
        <taxon>Eukaryota</taxon>
        <taxon>Viridiplantae</taxon>
        <taxon>Streptophyta</taxon>
        <taxon>Embryophyta</taxon>
        <taxon>Tracheophyta</taxon>
        <taxon>Spermatophyta</taxon>
        <taxon>Magnoliopsida</taxon>
        <taxon>eudicotyledons</taxon>
        <taxon>Gunneridae</taxon>
        <taxon>Pentapetalae</taxon>
        <taxon>asterids</taxon>
        <taxon>lamiids</taxon>
        <taxon>Solanales</taxon>
        <taxon>Solanaceae</taxon>
        <taxon>Nicotianoideae</taxon>
        <taxon>Nicotianeae</taxon>
        <taxon>Nicotiana</taxon>
    </lineage>
</organism>
<proteinExistence type="predicted"/>
<reference evidence="1" key="1">
    <citation type="journal article" date="2014" name="Nat. Commun.">
        <title>The tobacco genome sequence and its comparison with those of tomato and potato.</title>
        <authorList>
            <person name="Sierro N."/>
            <person name="Battey J.N."/>
            <person name="Ouadi S."/>
            <person name="Bakaher N."/>
            <person name="Bovet L."/>
            <person name="Willig A."/>
            <person name="Goepfert S."/>
            <person name="Peitsch M.C."/>
            <person name="Ivanov N.V."/>
        </authorList>
    </citation>
    <scope>NUCLEOTIDE SEQUENCE [LARGE SCALE GENOMIC DNA]</scope>
</reference>
<sequence length="184" mass="22224">MGSSLFWFDNWIGLGALYFVTPPDFYCDESIHNVIDVVTDGNWDEVWIRDLLPDDLAIHILEIIKPPTLHDEPDRAFWMLETIEEFYVKSSWNYLRRRKDHSIVYKNMWEEGLTFKISFFMWKLWKGKLPLDETIRRWGYFVPSRCWCCANPLRKHGSMCFSNRMLLQEFGHTSFLLLAYHWRD</sequence>
<accession>A0AC58RWP3</accession>
<dbReference type="RefSeq" id="XP_075077166.1">
    <property type="nucleotide sequence ID" value="XM_075221065.1"/>
</dbReference>
<reference evidence="2" key="2">
    <citation type="submission" date="2025-08" db="UniProtKB">
        <authorList>
            <consortium name="RefSeq"/>
        </authorList>
    </citation>
    <scope>IDENTIFICATION</scope>
    <source>
        <tissue evidence="2">Leaf</tissue>
    </source>
</reference>
<name>A0AC58RWP3_TOBAC</name>